<reference evidence="10 11" key="1">
    <citation type="submission" date="2017-09" db="EMBL/GenBank/DDBJ databases">
        <title>WGS assembly of Aquilegia coerulea Goldsmith.</title>
        <authorList>
            <person name="Hodges S."/>
            <person name="Kramer E."/>
            <person name="Nordborg M."/>
            <person name="Tomkins J."/>
            <person name="Borevitz J."/>
            <person name="Derieg N."/>
            <person name="Yan J."/>
            <person name="Mihaltcheva S."/>
            <person name="Hayes R.D."/>
            <person name="Rokhsar D."/>
        </authorList>
    </citation>
    <scope>NUCLEOTIDE SEQUENCE [LARGE SCALE GENOMIC DNA]</scope>
    <source>
        <strain evidence="11">cv. Goldsmith</strain>
    </source>
</reference>
<dbReference type="InterPro" id="IPR036322">
    <property type="entry name" value="WD40_repeat_dom_sf"/>
</dbReference>
<evidence type="ECO:0000256" key="5">
    <source>
        <dbReference type="ARBA" id="ARBA00022737"/>
    </source>
</evidence>
<feature type="repeat" description="WD" evidence="8">
    <location>
        <begin position="296"/>
        <end position="331"/>
    </location>
</feature>
<feature type="region of interest" description="Disordered" evidence="9">
    <location>
        <begin position="47"/>
        <end position="99"/>
    </location>
</feature>
<comment type="function">
    <text evidence="1">Specifically binds 5-hydroxymethylcytosine (5hmC), suggesting that it acts as a specific reader of 5hmC.</text>
</comment>
<evidence type="ECO:0000313" key="11">
    <source>
        <dbReference type="Proteomes" id="UP000230069"/>
    </source>
</evidence>
<dbReference type="PROSITE" id="PS50294">
    <property type="entry name" value="WD_REPEATS_REGION"/>
    <property type="match status" value="1"/>
</dbReference>
<sequence>MASQPLTEYERKRLENIKRNAEMMASLKLQSKAVELNSAIKRDRIEKKGYKITPDKKPKSETPVIMRRSLRTRGLPPDPSTAKGLEDDQMPAPLKTPSTIPSKVPIARLGPLSFEEAYIGDSYDRVLIDSVMDMLDNTSLGKKGLVGSGGSFDLDSMVLKEENIARVMPGKILHLRFFPCDDRSMIVAGNKFGNIVFWDVDSEGSDGIYLYQPHTAPISGISIQPFNLSKVFSSCYAGLVRLLDFEKESVDLVHSSDNVIFSLSQRPQDANSVYFSEGHGLLNVWDTRAGKSSRSWVLHDDRINTIDFNPENTNLMVTSSTDGSACIWDLRKINAGRPKNLMVVNHKRAVHSAYFSPTGNCLATTSIDNNVGIISGADFMDKSVVYHNNQTGRWISSFRAIWGWDDSSLFIGSMKREVDVISVEGSTRSLQSSDMSAIPCRLAVHPQKVGTLAAATSGGQIYLWTQS</sequence>
<keyword evidence="11" id="KW-1185">Reference proteome</keyword>
<evidence type="ECO:0000256" key="1">
    <source>
        <dbReference type="ARBA" id="ARBA00002530"/>
    </source>
</evidence>
<dbReference type="InterPro" id="IPR001680">
    <property type="entry name" value="WD40_rpt"/>
</dbReference>
<gene>
    <name evidence="10" type="ORF">AQUCO_01600141v1</name>
</gene>
<dbReference type="Proteomes" id="UP000230069">
    <property type="component" value="Unassembled WGS sequence"/>
</dbReference>
<dbReference type="GO" id="GO:0005634">
    <property type="term" value="C:nucleus"/>
    <property type="evidence" value="ECO:0007669"/>
    <property type="project" value="TreeGrafter"/>
</dbReference>
<evidence type="ECO:0000256" key="7">
    <source>
        <dbReference type="ARBA" id="ARBA00023125"/>
    </source>
</evidence>
<proteinExistence type="inferred from homology"/>
<dbReference type="GO" id="GO:0003677">
    <property type="term" value="F:DNA binding"/>
    <property type="evidence" value="ECO:0007669"/>
    <property type="project" value="UniProtKB-KW"/>
</dbReference>
<dbReference type="EMBL" id="KZ305033">
    <property type="protein sequence ID" value="PIA45702.1"/>
    <property type="molecule type" value="Genomic_DNA"/>
</dbReference>
<dbReference type="GO" id="GO:2000001">
    <property type="term" value="P:regulation of DNA damage checkpoint"/>
    <property type="evidence" value="ECO:0007669"/>
    <property type="project" value="TreeGrafter"/>
</dbReference>
<evidence type="ECO:0000256" key="4">
    <source>
        <dbReference type="ARBA" id="ARBA00022574"/>
    </source>
</evidence>
<evidence type="ECO:0000256" key="9">
    <source>
        <dbReference type="SAM" id="MobiDB-lite"/>
    </source>
</evidence>
<dbReference type="PROSITE" id="PS50082">
    <property type="entry name" value="WD_REPEATS_2"/>
    <property type="match status" value="1"/>
</dbReference>
<dbReference type="FunFam" id="2.130.10.10:FF:000180">
    <property type="entry name" value="WD repeat-containing protein 76"/>
    <property type="match status" value="1"/>
</dbReference>
<accession>A0A2G5DQB4</accession>
<keyword evidence="6" id="KW-0227">DNA damage</keyword>
<dbReference type="SMART" id="SM00320">
    <property type="entry name" value="WD40"/>
    <property type="match status" value="5"/>
</dbReference>
<dbReference type="PANTHER" id="PTHR14773">
    <property type="entry name" value="WD REPEAT-CONTAINING PROTEIN 76"/>
    <property type="match status" value="1"/>
</dbReference>
<dbReference type="STRING" id="218851.A0A2G5DQB4"/>
<dbReference type="InParanoid" id="A0A2G5DQB4"/>
<keyword evidence="7" id="KW-0238">DNA-binding</keyword>
<dbReference type="Pfam" id="PF00400">
    <property type="entry name" value="WD40"/>
    <property type="match status" value="2"/>
</dbReference>
<dbReference type="AlphaFoldDB" id="A0A2G5DQB4"/>
<evidence type="ECO:0000313" key="10">
    <source>
        <dbReference type="EMBL" id="PIA45702.1"/>
    </source>
</evidence>
<feature type="compositionally biased region" description="Basic and acidic residues" evidence="9">
    <location>
        <begin position="47"/>
        <end position="60"/>
    </location>
</feature>
<evidence type="ECO:0000256" key="3">
    <source>
        <dbReference type="ARBA" id="ARBA00021234"/>
    </source>
</evidence>
<evidence type="ECO:0000256" key="6">
    <source>
        <dbReference type="ARBA" id="ARBA00022763"/>
    </source>
</evidence>
<dbReference type="PROSITE" id="PS00678">
    <property type="entry name" value="WD_REPEATS_1"/>
    <property type="match status" value="1"/>
</dbReference>
<dbReference type="FunCoup" id="A0A2G5DQB4">
    <property type="interactions" value="1862"/>
</dbReference>
<comment type="similarity">
    <text evidence="2">Belongs to the WD repeat DDB2/WDR76 family.</text>
</comment>
<dbReference type="InterPro" id="IPR050853">
    <property type="entry name" value="WD_repeat_DNA-damage-binding"/>
</dbReference>
<dbReference type="InterPro" id="IPR015943">
    <property type="entry name" value="WD40/YVTN_repeat-like_dom_sf"/>
</dbReference>
<dbReference type="SUPFAM" id="SSF50978">
    <property type="entry name" value="WD40 repeat-like"/>
    <property type="match status" value="1"/>
</dbReference>
<name>A0A2G5DQB4_AQUCA</name>
<keyword evidence="5" id="KW-0677">Repeat</keyword>
<dbReference type="Gene3D" id="2.130.10.10">
    <property type="entry name" value="YVTN repeat-like/Quinoprotein amine dehydrogenase"/>
    <property type="match status" value="1"/>
</dbReference>
<evidence type="ECO:0000256" key="2">
    <source>
        <dbReference type="ARBA" id="ARBA00005434"/>
    </source>
</evidence>
<protein>
    <recommendedName>
        <fullName evidence="3">WD repeat-containing protein 76</fullName>
    </recommendedName>
</protein>
<dbReference type="PANTHER" id="PTHR14773:SF0">
    <property type="entry name" value="WD REPEAT-CONTAINING PROTEIN 76"/>
    <property type="match status" value="1"/>
</dbReference>
<organism evidence="10 11">
    <name type="scientific">Aquilegia coerulea</name>
    <name type="common">Rocky mountain columbine</name>
    <dbReference type="NCBI Taxonomy" id="218851"/>
    <lineage>
        <taxon>Eukaryota</taxon>
        <taxon>Viridiplantae</taxon>
        <taxon>Streptophyta</taxon>
        <taxon>Embryophyta</taxon>
        <taxon>Tracheophyta</taxon>
        <taxon>Spermatophyta</taxon>
        <taxon>Magnoliopsida</taxon>
        <taxon>Ranunculales</taxon>
        <taxon>Ranunculaceae</taxon>
        <taxon>Thalictroideae</taxon>
        <taxon>Aquilegia</taxon>
    </lineage>
</organism>
<keyword evidence="4 8" id="KW-0853">WD repeat</keyword>
<dbReference type="OrthoDB" id="9890280at2759"/>
<dbReference type="GO" id="GO:0006974">
    <property type="term" value="P:DNA damage response"/>
    <property type="evidence" value="ECO:0007669"/>
    <property type="project" value="UniProtKB-KW"/>
</dbReference>
<dbReference type="InterPro" id="IPR019775">
    <property type="entry name" value="WD40_repeat_CS"/>
</dbReference>
<evidence type="ECO:0000256" key="8">
    <source>
        <dbReference type="PROSITE-ProRule" id="PRU00221"/>
    </source>
</evidence>